<dbReference type="STRING" id="981085.W9QIQ5"/>
<organism evidence="4 5">
    <name type="scientific">Morus notabilis</name>
    <dbReference type="NCBI Taxonomy" id="981085"/>
    <lineage>
        <taxon>Eukaryota</taxon>
        <taxon>Viridiplantae</taxon>
        <taxon>Streptophyta</taxon>
        <taxon>Embryophyta</taxon>
        <taxon>Tracheophyta</taxon>
        <taxon>Spermatophyta</taxon>
        <taxon>Magnoliopsida</taxon>
        <taxon>eudicotyledons</taxon>
        <taxon>Gunneridae</taxon>
        <taxon>Pentapetalae</taxon>
        <taxon>rosids</taxon>
        <taxon>fabids</taxon>
        <taxon>Rosales</taxon>
        <taxon>Moraceae</taxon>
        <taxon>Moreae</taxon>
        <taxon>Morus</taxon>
    </lineage>
</organism>
<feature type="compositionally biased region" description="Polar residues" evidence="1">
    <location>
        <begin position="792"/>
        <end position="822"/>
    </location>
</feature>
<evidence type="ECO:0008006" key="6">
    <source>
        <dbReference type="Google" id="ProtNLM"/>
    </source>
</evidence>
<name>W9QIQ5_9ROSA</name>
<evidence type="ECO:0000259" key="3">
    <source>
        <dbReference type="Pfam" id="PF21647"/>
    </source>
</evidence>
<feature type="region of interest" description="Disordered" evidence="1">
    <location>
        <begin position="466"/>
        <end position="485"/>
    </location>
</feature>
<evidence type="ECO:0000313" key="4">
    <source>
        <dbReference type="EMBL" id="EXB23138.1"/>
    </source>
</evidence>
<dbReference type="PANTHER" id="PTHR31928">
    <property type="entry name" value="EXPRESSED PROTEIN"/>
    <property type="match status" value="1"/>
</dbReference>
<feature type="compositionally biased region" description="Basic and acidic residues" evidence="1">
    <location>
        <begin position="265"/>
        <end position="286"/>
    </location>
</feature>
<dbReference type="InterPro" id="IPR049172">
    <property type="entry name" value="DUF6857_pln"/>
</dbReference>
<dbReference type="PANTHER" id="PTHR31928:SF4">
    <property type="entry name" value="OS08G0541500 PROTEIN"/>
    <property type="match status" value="1"/>
</dbReference>
<keyword evidence="5" id="KW-1185">Reference proteome</keyword>
<dbReference type="Proteomes" id="UP000030645">
    <property type="component" value="Unassembled WGS sequence"/>
</dbReference>
<evidence type="ECO:0000259" key="2">
    <source>
        <dbReference type="Pfam" id="PF06075"/>
    </source>
</evidence>
<proteinExistence type="predicted"/>
<dbReference type="InterPro" id="IPR010341">
    <property type="entry name" value="DUF936_pln"/>
</dbReference>
<feature type="compositionally biased region" description="Low complexity" evidence="1">
    <location>
        <begin position="834"/>
        <end position="844"/>
    </location>
</feature>
<evidence type="ECO:0000313" key="5">
    <source>
        <dbReference type="Proteomes" id="UP000030645"/>
    </source>
</evidence>
<feature type="compositionally biased region" description="Basic and acidic residues" evidence="1">
    <location>
        <begin position="472"/>
        <end position="485"/>
    </location>
</feature>
<dbReference type="EMBL" id="KE343313">
    <property type="protein sequence ID" value="EXB23138.1"/>
    <property type="molecule type" value="Genomic_DNA"/>
</dbReference>
<dbReference type="Pfam" id="PF21647">
    <property type="entry name" value="DUF6857"/>
    <property type="match status" value="1"/>
</dbReference>
<feature type="domain" description="DUF936" evidence="2">
    <location>
        <begin position="4"/>
        <end position="120"/>
    </location>
</feature>
<feature type="region of interest" description="Disordered" evidence="1">
    <location>
        <begin position="792"/>
        <end position="851"/>
    </location>
</feature>
<dbReference type="InterPro" id="IPR048297">
    <property type="entry name" value="DUF936_dom_pln"/>
</dbReference>
<dbReference type="eggNOG" id="ENOG502QV4V">
    <property type="taxonomic scope" value="Eukaryota"/>
</dbReference>
<feature type="domain" description="DUF6857" evidence="3">
    <location>
        <begin position="369"/>
        <end position="696"/>
    </location>
</feature>
<dbReference type="AlphaFoldDB" id="W9QIQ5"/>
<protein>
    <recommendedName>
        <fullName evidence="6">DUF936 domain-containing protein</fullName>
    </recommendedName>
</protein>
<gene>
    <name evidence="4" type="ORF">L484_016153</name>
</gene>
<sequence length="877" mass="94987">MANLVTGVLLKLLQHMNTDVKVAGEHRSSLLQVISIVPALAGSELFPNQGFYLKVSDSSHATYVSLPDEHDDLILSDKIQLGQFIHVERLESASPVPILRGVRPVPGRHPCVGSPEDIVATHSLGFLNNGNKNGKVKSDSKLEKLDKKDLVVARSNSKKPAAALNVDVKKESVALMRMKSLNSRSIPSSPTSCYSLPSSFEKFSNGVKQHQAKVKAKVGVVEKGSSVRSTSPGGKKIGAGNPIRNLVQGFELGAKALRKSWEGNMEVKGRESSKLRGAKLDPKPDLRVSIPRRSTSSEKLPSKDENKNQISAKSSKEENRGQMSTKKVTGNGNSNDQNRTDKQRTSLGKKSSGELASNGIPGNMVRVPINSRKLTEASVSWASLPTSLAKLGKEVMKRRDAAQTAAIEAMQEASAAESLLRCLSIYSELTSSAKEDNPQPAVEQFLTLHSSLSSACTITNSLSKTIQASTSPDHEENPSEEAIKVTSEKRKQAAFWVQAALATNLSSFSVFSKEPASTSVPSANSCQNQKIASTNQPILVLENSTKNAATKSQVQGKVRQMIGSKLSAPGTPRRVGDGSAINQKLLSQPPPEWDRGNGFDEAVDLAGKLRLQSQDWFLGFVERFLDADVDSSALSDNGQIAGMLTQLKSVNDWLDNISSSKDEVENPHVSAETIDRLRKKIYEYLLTHVESAAAALGGGSHSSPRIRAAETKARNCWRLQFNKNAAPLHGTCALNHQVESRGPFTRYESRLETKVSTAWIYVEQFMQQNTYDPSSGLLTMIVCRVAESKLTQPVSKTPVQEPRLSSWSIGPASASTLASQPNLALRTSRRPDTSSHSNPTSTPSFPGVGSDLDHGKKAKKLDFLNYLSKHALLLLVL</sequence>
<reference evidence="5" key="1">
    <citation type="submission" date="2013-01" db="EMBL/GenBank/DDBJ databases">
        <title>Draft Genome Sequence of a Mulberry Tree, Morus notabilis C.K. Schneid.</title>
        <authorList>
            <person name="He N."/>
            <person name="Zhao S."/>
        </authorList>
    </citation>
    <scope>NUCLEOTIDE SEQUENCE</scope>
</reference>
<feature type="region of interest" description="Disordered" evidence="1">
    <location>
        <begin position="265"/>
        <end position="365"/>
    </location>
</feature>
<feature type="compositionally biased region" description="Polar residues" evidence="1">
    <location>
        <begin position="321"/>
        <end position="337"/>
    </location>
</feature>
<accession>W9QIQ5</accession>
<evidence type="ECO:0000256" key="1">
    <source>
        <dbReference type="SAM" id="MobiDB-lite"/>
    </source>
</evidence>
<dbReference type="Pfam" id="PF06075">
    <property type="entry name" value="DUF936"/>
    <property type="match status" value="1"/>
</dbReference>